<gene>
    <name evidence="6" type="primary">yhhW_1</name>
    <name evidence="6" type="ORF">ENSA7_35730</name>
</gene>
<dbReference type="EC" id="1.13.11.24" evidence="6"/>
<dbReference type="CDD" id="cd02247">
    <property type="entry name" value="cupin_pirin_C"/>
    <property type="match status" value="1"/>
</dbReference>
<reference evidence="6 7" key="1">
    <citation type="submission" date="2018-03" db="EMBL/GenBank/DDBJ databases">
        <title>Draft Genome Sequences of the Obligatory Marine Myxobacteria Enhygromyxa salina SWB007.</title>
        <authorList>
            <person name="Poehlein A."/>
            <person name="Moghaddam J.A."/>
            <person name="Harms H."/>
            <person name="Alanjari M."/>
            <person name="Koenig G.M."/>
            <person name="Daniel R."/>
            <person name="Schaeberle T.F."/>
        </authorList>
    </citation>
    <scope>NUCLEOTIDE SEQUENCE [LARGE SCALE GENOMIC DNA]</scope>
    <source>
        <strain evidence="6 7">SWB007</strain>
    </source>
</reference>
<protein>
    <submittedName>
        <fullName evidence="6">Quercetin 2,3-dioxygenase</fullName>
        <ecNumber evidence="6">1.13.11.24</ecNumber>
    </submittedName>
</protein>
<dbReference type="OrthoDB" id="9780903at2"/>
<keyword evidence="6" id="KW-0223">Dioxygenase</keyword>
<dbReference type="Pfam" id="PF05726">
    <property type="entry name" value="Pirin_C"/>
    <property type="match status" value="1"/>
</dbReference>
<evidence type="ECO:0000256" key="1">
    <source>
        <dbReference type="ARBA" id="ARBA00008416"/>
    </source>
</evidence>
<evidence type="ECO:0000256" key="2">
    <source>
        <dbReference type="PIRSR" id="PIRSR006232-1"/>
    </source>
</evidence>
<dbReference type="PANTHER" id="PTHR13903">
    <property type="entry name" value="PIRIN-RELATED"/>
    <property type="match status" value="1"/>
</dbReference>
<keyword evidence="2" id="KW-0479">Metal-binding</keyword>
<evidence type="ECO:0000259" key="5">
    <source>
        <dbReference type="Pfam" id="PF05726"/>
    </source>
</evidence>
<feature type="domain" description="Pirin C-terminal" evidence="5">
    <location>
        <begin position="219"/>
        <end position="298"/>
    </location>
</feature>
<organism evidence="6 7">
    <name type="scientific">Enhygromyxa salina</name>
    <dbReference type="NCBI Taxonomy" id="215803"/>
    <lineage>
        <taxon>Bacteria</taxon>
        <taxon>Pseudomonadati</taxon>
        <taxon>Myxococcota</taxon>
        <taxon>Polyangia</taxon>
        <taxon>Nannocystales</taxon>
        <taxon>Nannocystaceae</taxon>
        <taxon>Enhygromyxa</taxon>
    </lineage>
</organism>
<feature type="binding site" evidence="2">
    <location>
        <position position="153"/>
    </location>
    <ligand>
        <name>Fe cation</name>
        <dbReference type="ChEBI" id="CHEBI:24875"/>
    </ligand>
</feature>
<dbReference type="CDD" id="cd02909">
    <property type="entry name" value="cupin_pirin_N"/>
    <property type="match status" value="1"/>
</dbReference>
<feature type="binding site" evidence="2">
    <location>
        <position position="111"/>
    </location>
    <ligand>
        <name>Fe cation</name>
        <dbReference type="ChEBI" id="CHEBI:24875"/>
    </ligand>
</feature>
<sequence>MRTRGLAYRRGSMRRREILEGALALGAVAPVSQVLGCVEPPSGAAAGSAGASARRAPARVLQRITSHAAIDGAGATVQRVFPGPDLRHLDPFVVLDDFDVRRPAGFPDHPHRGFEAFTYMIEGAFHHRDSMGNDSVIGPGGTQRFCSGSGARHSEMPGTDGANRGLQLWVNLPRRLKQMAPNYVGIAGADMPVFPGEGHVLREVVGPRSPVSLQTEVEYFDLELFADASFEHEVLVGRNALIYVLEGEVSLLGQRLARGEALLPTSGVVNISAAQPSRVLWLSGKPHGEPINHRGPYVD</sequence>
<dbReference type="Pfam" id="PF02678">
    <property type="entry name" value="Pirin"/>
    <property type="match status" value="1"/>
</dbReference>
<feature type="domain" description="Pirin N-terminal" evidence="4">
    <location>
        <begin position="76"/>
        <end position="170"/>
    </location>
</feature>
<dbReference type="InterPro" id="IPR014710">
    <property type="entry name" value="RmlC-like_jellyroll"/>
</dbReference>
<comment type="cofactor">
    <cofactor evidence="2">
        <name>Fe cation</name>
        <dbReference type="ChEBI" id="CHEBI:24875"/>
    </cofactor>
    <text evidence="2">Binds 1 Fe cation per subunit.</text>
</comment>
<evidence type="ECO:0000313" key="6">
    <source>
        <dbReference type="EMBL" id="PRQ06697.1"/>
    </source>
</evidence>
<dbReference type="PIRSF" id="PIRSF006232">
    <property type="entry name" value="Pirin"/>
    <property type="match status" value="1"/>
</dbReference>
<dbReference type="SUPFAM" id="SSF51182">
    <property type="entry name" value="RmlC-like cupins"/>
    <property type="match status" value="1"/>
</dbReference>
<dbReference type="InterPro" id="IPR011051">
    <property type="entry name" value="RmlC_Cupin_sf"/>
</dbReference>
<comment type="caution">
    <text evidence="6">The sequence shown here is derived from an EMBL/GenBank/DDBJ whole genome shotgun (WGS) entry which is preliminary data.</text>
</comment>
<feature type="binding site" evidence="2">
    <location>
        <position position="155"/>
    </location>
    <ligand>
        <name>Fe cation</name>
        <dbReference type="ChEBI" id="CHEBI:24875"/>
    </ligand>
</feature>
<keyword evidence="6" id="KW-0560">Oxidoreductase</keyword>
<dbReference type="Proteomes" id="UP000238823">
    <property type="component" value="Unassembled WGS sequence"/>
</dbReference>
<dbReference type="InterPro" id="IPR008778">
    <property type="entry name" value="Pirin_C_dom"/>
</dbReference>
<accession>A0A2S9YNN5</accession>
<evidence type="ECO:0000256" key="3">
    <source>
        <dbReference type="RuleBase" id="RU003457"/>
    </source>
</evidence>
<dbReference type="InterPro" id="IPR003829">
    <property type="entry name" value="Pirin_N_dom"/>
</dbReference>
<dbReference type="PANTHER" id="PTHR13903:SF8">
    <property type="entry name" value="PIRIN"/>
    <property type="match status" value="1"/>
</dbReference>
<evidence type="ECO:0000313" key="7">
    <source>
        <dbReference type="Proteomes" id="UP000238823"/>
    </source>
</evidence>
<evidence type="ECO:0000259" key="4">
    <source>
        <dbReference type="Pfam" id="PF02678"/>
    </source>
</evidence>
<dbReference type="EMBL" id="PVNL01000069">
    <property type="protein sequence ID" value="PRQ06697.1"/>
    <property type="molecule type" value="Genomic_DNA"/>
</dbReference>
<feature type="binding site" evidence="2">
    <location>
        <position position="109"/>
    </location>
    <ligand>
        <name>Fe cation</name>
        <dbReference type="ChEBI" id="CHEBI:24875"/>
    </ligand>
</feature>
<dbReference type="GO" id="GO:0046872">
    <property type="term" value="F:metal ion binding"/>
    <property type="evidence" value="ECO:0007669"/>
    <property type="project" value="UniProtKB-KW"/>
</dbReference>
<keyword evidence="2" id="KW-0408">Iron</keyword>
<dbReference type="Gene3D" id="2.60.120.10">
    <property type="entry name" value="Jelly Rolls"/>
    <property type="match status" value="1"/>
</dbReference>
<name>A0A2S9YNN5_9BACT</name>
<proteinExistence type="inferred from homology"/>
<dbReference type="InterPro" id="IPR012093">
    <property type="entry name" value="Pirin"/>
</dbReference>
<comment type="similarity">
    <text evidence="1 3">Belongs to the pirin family.</text>
</comment>
<dbReference type="AlphaFoldDB" id="A0A2S9YNN5"/>
<dbReference type="GO" id="GO:0008127">
    <property type="term" value="F:quercetin 2,3-dioxygenase activity"/>
    <property type="evidence" value="ECO:0007669"/>
    <property type="project" value="UniProtKB-EC"/>
</dbReference>